<reference evidence="2 3" key="1">
    <citation type="submission" date="2016-10" db="EMBL/GenBank/DDBJ databases">
        <authorList>
            <person name="de Groot N.N."/>
        </authorList>
    </citation>
    <scope>NUCLEOTIDE SEQUENCE [LARGE SCALE GENOMIC DNA]</scope>
    <source>
        <strain evidence="2 3">AR40</strain>
    </source>
</reference>
<keyword evidence="1" id="KW-0472">Membrane</keyword>
<sequence length="162" mass="18141">MRQFLTLSGGFGFGSFTMLAIDYIITSLTLVKILKNIGYPKSEYAWIPVFNIYVLATVMTKGIKSTNAFFVNIPTNRYRLGWLVIMLLSIIPKLGTLALLARIFYYGDLYARVYASLEHDSVDNYNGIGIISALVPIIVVIKTLSAPDMPIKVEHRNADIIE</sequence>
<dbReference type="AlphaFoldDB" id="A0A1H9V7X4"/>
<keyword evidence="1" id="KW-1133">Transmembrane helix</keyword>
<gene>
    <name evidence="2" type="ORF">SAMN04487884_12176</name>
</gene>
<accession>A0A1H9V7X4</accession>
<keyword evidence="1" id="KW-0812">Transmembrane</keyword>
<name>A0A1H9V7X4_BUTFI</name>
<organism evidence="2 3">
    <name type="scientific">Butyrivibrio fibrisolvens</name>
    <dbReference type="NCBI Taxonomy" id="831"/>
    <lineage>
        <taxon>Bacteria</taxon>
        <taxon>Bacillati</taxon>
        <taxon>Bacillota</taxon>
        <taxon>Clostridia</taxon>
        <taxon>Lachnospirales</taxon>
        <taxon>Lachnospiraceae</taxon>
        <taxon>Butyrivibrio</taxon>
    </lineage>
</organism>
<dbReference type="Proteomes" id="UP000182584">
    <property type="component" value="Unassembled WGS sequence"/>
</dbReference>
<proteinExistence type="predicted"/>
<feature type="transmembrane region" description="Helical" evidence="1">
    <location>
        <begin position="125"/>
        <end position="144"/>
    </location>
</feature>
<evidence type="ECO:0000313" key="2">
    <source>
        <dbReference type="EMBL" id="SES17504.1"/>
    </source>
</evidence>
<dbReference type="RefSeq" id="WP_074757473.1">
    <property type="nucleotide sequence ID" value="NZ_FOGJ01000021.1"/>
</dbReference>
<dbReference type="EMBL" id="FOGJ01000021">
    <property type="protein sequence ID" value="SES17504.1"/>
    <property type="molecule type" value="Genomic_DNA"/>
</dbReference>
<evidence type="ECO:0000256" key="1">
    <source>
        <dbReference type="SAM" id="Phobius"/>
    </source>
</evidence>
<feature type="transmembrane region" description="Helical" evidence="1">
    <location>
        <begin position="44"/>
        <end position="60"/>
    </location>
</feature>
<protein>
    <submittedName>
        <fullName evidence="2">Uncharacterized protein</fullName>
    </submittedName>
</protein>
<evidence type="ECO:0000313" key="3">
    <source>
        <dbReference type="Proteomes" id="UP000182584"/>
    </source>
</evidence>
<feature type="transmembrane region" description="Helical" evidence="1">
    <location>
        <begin position="80"/>
        <end position="105"/>
    </location>
</feature>